<feature type="region of interest" description="Disordered" evidence="1">
    <location>
        <begin position="161"/>
        <end position="209"/>
    </location>
</feature>
<organism evidence="2 3">
    <name type="scientific">Plectus sambesii</name>
    <dbReference type="NCBI Taxonomy" id="2011161"/>
    <lineage>
        <taxon>Eukaryota</taxon>
        <taxon>Metazoa</taxon>
        <taxon>Ecdysozoa</taxon>
        <taxon>Nematoda</taxon>
        <taxon>Chromadorea</taxon>
        <taxon>Plectida</taxon>
        <taxon>Plectina</taxon>
        <taxon>Plectoidea</taxon>
        <taxon>Plectidae</taxon>
        <taxon>Plectus</taxon>
    </lineage>
</organism>
<feature type="region of interest" description="Disordered" evidence="1">
    <location>
        <begin position="61"/>
        <end position="101"/>
    </location>
</feature>
<name>A0A914UKK2_9BILA</name>
<feature type="compositionally biased region" description="Low complexity" evidence="1">
    <location>
        <begin position="186"/>
        <end position="206"/>
    </location>
</feature>
<feature type="compositionally biased region" description="Polar residues" evidence="1">
    <location>
        <begin position="165"/>
        <end position="174"/>
    </location>
</feature>
<proteinExistence type="predicted"/>
<evidence type="ECO:0000256" key="1">
    <source>
        <dbReference type="SAM" id="MobiDB-lite"/>
    </source>
</evidence>
<evidence type="ECO:0000313" key="3">
    <source>
        <dbReference type="WBParaSite" id="PSAMB.scaffold106size78906.g2132.t1"/>
    </source>
</evidence>
<dbReference type="AlphaFoldDB" id="A0A914UKK2"/>
<dbReference type="Proteomes" id="UP000887566">
    <property type="component" value="Unplaced"/>
</dbReference>
<feature type="compositionally biased region" description="Polar residues" evidence="1">
    <location>
        <begin position="63"/>
        <end position="72"/>
    </location>
</feature>
<dbReference type="WBParaSite" id="PSAMB.scaffold106size78906.g2132.t1">
    <property type="protein sequence ID" value="PSAMB.scaffold106size78906.g2132.t1"/>
    <property type="gene ID" value="PSAMB.scaffold106size78906.g2132"/>
</dbReference>
<sequence>MTSSEQPLDLSAPTAGRALTLACGDCKALRKEVQEVKEHLKALIDQFTAFTGNVAVWQRRSADATSPSSSGDSPDHRNGRRLSSSPVSNGSRKRKSTQPRAVTAVVNGGMSPISERPTVLATTMAAAAAMSTSQQQYHNLLRSPGFGWSAMWSPWWPQVPPTHGSMPSQTSPGSVQPHCDINVHAPSSKRSTWSPSPPSSGGDASSVKSEIPVEAVDVAKRRRLSVAVGGEENVSTPVEASDRKLKNAPDDFVKELVEKHNLLADGAAEKKWQIPVPEAFECDPDFRPVSEEQILHSVKWGELDWQDAVTRLAKKLAEKRVFGPMLMARATVAGTNHSSYPNLPIDGILYIESVCRRVLFPEHKSRLDFADYFRPAVKCLAARCRRIRHSLKIPPLGQSSNGDDQLSGSIKHENGDDDVSD</sequence>
<accession>A0A914UKK2</accession>
<keyword evidence="2" id="KW-1185">Reference proteome</keyword>
<evidence type="ECO:0000313" key="2">
    <source>
        <dbReference type="Proteomes" id="UP000887566"/>
    </source>
</evidence>
<protein>
    <submittedName>
        <fullName evidence="3">Uncharacterized protein</fullName>
    </submittedName>
</protein>
<feature type="compositionally biased region" description="Polar residues" evidence="1">
    <location>
        <begin position="81"/>
        <end position="90"/>
    </location>
</feature>
<reference evidence="3" key="1">
    <citation type="submission" date="2022-11" db="UniProtKB">
        <authorList>
            <consortium name="WormBaseParasite"/>
        </authorList>
    </citation>
    <scope>IDENTIFICATION</scope>
</reference>
<feature type="region of interest" description="Disordered" evidence="1">
    <location>
        <begin position="395"/>
        <end position="421"/>
    </location>
</feature>
<feature type="compositionally biased region" description="Polar residues" evidence="1">
    <location>
        <begin position="397"/>
        <end position="408"/>
    </location>
</feature>